<dbReference type="CDD" id="cd03024">
    <property type="entry name" value="DsbA_FrnE"/>
    <property type="match status" value="1"/>
</dbReference>
<dbReference type="GO" id="GO:0016491">
    <property type="term" value="F:oxidoreductase activity"/>
    <property type="evidence" value="ECO:0007669"/>
    <property type="project" value="InterPro"/>
</dbReference>
<dbReference type="EMBL" id="JAUSUC010000062">
    <property type="protein sequence ID" value="MDQ0216628.1"/>
    <property type="molecule type" value="Genomic_DNA"/>
</dbReference>
<name>A0AAJ1WKI1_9BACI</name>
<dbReference type="SUPFAM" id="SSF52833">
    <property type="entry name" value="Thioredoxin-like"/>
    <property type="match status" value="1"/>
</dbReference>
<protein>
    <submittedName>
        <fullName evidence="2">Protein disulfide-isomerase</fullName>
        <ecNumber evidence="2">5.3.4.1</ecNumber>
    </submittedName>
</protein>
<dbReference type="Pfam" id="PF01323">
    <property type="entry name" value="DSBA"/>
    <property type="match status" value="1"/>
</dbReference>
<dbReference type="Proteomes" id="UP001237207">
    <property type="component" value="Unassembled WGS sequence"/>
</dbReference>
<dbReference type="Gene3D" id="3.40.30.10">
    <property type="entry name" value="Glutaredoxin"/>
    <property type="match status" value="1"/>
</dbReference>
<sequence length="241" mass="27452">MKIEVWSDFVCPFCYIGKRRLEKALENFPQKSKVEVVYRSYELDPNAKKDYQESIHQILASKYGISLEKATKMNEDIGKQAASVGLEYHFDTMKPTNTFHAHRLVKFAEEKGKEMTERLLRAYFTDSKHLGNDEELAQLAVELGFDYDEVIRVLESDQYSEAVRADEEMARKIGVQGVPFFVLNQKYAVSGAQPTEIFEKALQKVWKEENTVSTIETLSNESGAGAVCTDDGCQIPNQKEV</sequence>
<organism evidence="2 3">
    <name type="scientific">Oikeobacillus pervagus</name>
    <dbReference type="NCBI Taxonomy" id="1325931"/>
    <lineage>
        <taxon>Bacteria</taxon>
        <taxon>Bacillati</taxon>
        <taxon>Bacillota</taxon>
        <taxon>Bacilli</taxon>
        <taxon>Bacillales</taxon>
        <taxon>Bacillaceae</taxon>
        <taxon>Oikeobacillus</taxon>
    </lineage>
</organism>
<dbReference type="InterPro" id="IPR036249">
    <property type="entry name" value="Thioredoxin-like_sf"/>
</dbReference>
<gene>
    <name evidence="2" type="ORF">J2S13_003102</name>
</gene>
<keyword evidence="2" id="KW-0413">Isomerase</keyword>
<proteinExistence type="predicted"/>
<accession>A0AAJ1WKI1</accession>
<dbReference type="AlphaFoldDB" id="A0AAJ1WKI1"/>
<dbReference type="PANTHER" id="PTHR13887">
    <property type="entry name" value="GLUTATHIONE S-TRANSFERASE KAPPA"/>
    <property type="match status" value="1"/>
</dbReference>
<dbReference type="RefSeq" id="WP_307258694.1">
    <property type="nucleotide sequence ID" value="NZ_JAUSUC010000062.1"/>
</dbReference>
<dbReference type="InterPro" id="IPR001853">
    <property type="entry name" value="DSBA-like_thioredoxin_dom"/>
</dbReference>
<comment type="caution">
    <text evidence="2">The sequence shown here is derived from an EMBL/GenBank/DDBJ whole genome shotgun (WGS) entry which is preliminary data.</text>
</comment>
<dbReference type="PANTHER" id="PTHR13887:SF41">
    <property type="entry name" value="THIOREDOXIN SUPERFAMILY PROTEIN"/>
    <property type="match status" value="1"/>
</dbReference>
<evidence type="ECO:0000313" key="2">
    <source>
        <dbReference type="EMBL" id="MDQ0216628.1"/>
    </source>
</evidence>
<reference evidence="2" key="1">
    <citation type="submission" date="2023-07" db="EMBL/GenBank/DDBJ databases">
        <title>Genomic Encyclopedia of Type Strains, Phase IV (KMG-IV): sequencing the most valuable type-strain genomes for metagenomic binning, comparative biology and taxonomic classification.</title>
        <authorList>
            <person name="Goeker M."/>
        </authorList>
    </citation>
    <scope>NUCLEOTIDE SEQUENCE</scope>
    <source>
        <strain evidence="2">DSM 23947</strain>
    </source>
</reference>
<evidence type="ECO:0000313" key="3">
    <source>
        <dbReference type="Proteomes" id="UP001237207"/>
    </source>
</evidence>
<dbReference type="GO" id="GO:0003756">
    <property type="term" value="F:protein disulfide isomerase activity"/>
    <property type="evidence" value="ECO:0007669"/>
    <property type="project" value="UniProtKB-EC"/>
</dbReference>
<evidence type="ECO:0000259" key="1">
    <source>
        <dbReference type="Pfam" id="PF01323"/>
    </source>
</evidence>
<dbReference type="EC" id="5.3.4.1" evidence="2"/>
<keyword evidence="3" id="KW-1185">Reference proteome</keyword>
<feature type="domain" description="DSBA-like thioredoxin" evidence="1">
    <location>
        <begin position="3"/>
        <end position="203"/>
    </location>
</feature>